<dbReference type="AlphaFoldDB" id="A0A0C3QT90"/>
<evidence type="ECO:0000313" key="2">
    <source>
        <dbReference type="Proteomes" id="UP000054248"/>
    </source>
</evidence>
<organism evidence="1 2">
    <name type="scientific">Tulasnella calospora MUT 4182</name>
    <dbReference type="NCBI Taxonomy" id="1051891"/>
    <lineage>
        <taxon>Eukaryota</taxon>
        <taxon>Fungi</taxon>
        <taxon>Dikarya</taxon>
        <taxon>Basidiomycota</taxon>
        <taxon>Agaricomycotina</taxon>
        <taxon>Agaricomycetes</taxon>
        <taxon>Cantharellales</taxon>
        <taxon>Tulasnellaceae</taxon>
        <taxon>Tulasnella</taxon>
    </lineage>
</organism>
<evidence type="ECO:0000313" key="1">
    <source>
        <dbReference type="EMBL" id="KIO32336.1"/>
    </source>
</evidence>
<dbReference type="Proteomes" id="UP000054248">
    <property type="component" value="Unassembled WGS sequence"/>
</dbReference>
<sequence length="453" mass="50750">MTREAEHEGSQNHSATVASDGNRLLRLSASDQVISISEVASVIFALADRLGATLAACALVRRSWKDPALDELWKHLDSILPLFGLLFDIKALSLSGMQYESISSTLGVDWIKFHSYAQRVRSLSIEPDSLGLFHDNKALMVAASVDHPIGTSLLPCVQRSTVTLELGLGLSAEEAEPLFRSLQRHAPKIQELAITSSNPIDALDFLLSQWISSLPHLTKLWLPPYYHSQRVVAAAGELRELRLLKTTEHNLAFPKDDEMQMEFRPNTFPMLRIFGWNSTIERNVRLLQPSPQVEALESLCLDCTELDSRVDVPAFTRHLGHACPRLRDIHFNLIFDPWIEPLVGEPLDMDTLYGLAPCQSLAKIRISHPFTLTLNESDVHWIGTTWKKLECLVLCADINTSSHPINPWMGTSISILPLLADVLPNLTHLDYTFDQATKFGSQEIFIRYTSSET</sequence>
<dbReference type="EMBL" id="KN822955">
    <property type="protein sequence ID" value="KIO32336.1"/>
    <property type="molecule type" value="Genomic_DNA"/>
</dbReference>
<dbReference type="STRING" id="1051891.A0A0C3QT90"/>
<evidence type="ECO:0008006" key="3">
    <source>
        <dbReference type="Google" id="ProtNLM"/>
    </source>
</evidence>
<accession>A0A0C3QT90</accession>
<dbReference type="OrthoDB" id="2447803at2759"/>
<proteinExistence type="predicted"/>
<reference evidence="2" key="2">
    <citation type="submission" date="2015-01" db="EMBL/GenBank/DDBJ databases">
        <title>Evolutionary Origins and Diversification of the Mycorrhizal Mutualists.</title>
        <authorList>
            <consortium name="DOE Joint Genome Institute"/>
            <consortium name="Mycorrhizal Genomics Consortium"/>
            <person name="Kohler A."/>
            <person name="Kuo A."/>
            <person name="Nagy L.G."/>
            <person name="Floudas D."/>
            <person name="Copeland A."/>
            <person name="Barry K.W."/>
            <person name="Cichocki N."/>
            <person name="Veneault-Fourrey C."/>
            <person name="LaButti K."/>
            <person name="Lindquist E.A."/>
            <person name="Lipzen A."/>
            <person name="Lundell T."/>
            <person name="Morin E."/>
            <person name="Murat C."/>
            <person name="Riley R."/>
            <person name="Ohm R."/>
            <person name="Sun H."/>
            <person name="Tunlid A."/>
            <person name="Henrissat B."/>
            <person name="Grigoriev I.V."/>
            <person name="Hibbett D.S."/>
            <person name="Martin F."/>
        </authorList>
    </citation>
    <scope>NUCLEOTIDE SEQUENCE [LARGE SCALE GENOMIC DNA]</scope>
    <source>
        <strain evidence="2">MUT 4182</strain>
    </source>
</reference>
<dbReference type="Gene3D" id="3.80.10.10">
    <property type="entry name" value="Ribonuclease Inhibitor"/>
    <property type="match status" value="1"/>
</dbReference>
<dbReference type="InterPro" id="IPR032675">
    <property type="entry name" value="LRR_dom_sf"/>
</dbReference>
<protein>
    <recommendedName>
        <fullName evidence="3">F-box domain-containing protein</fullName>
    </recommendedName>
</protein>
<keyword evidence="2" id="KW-1185">Reference proteome</keyword>
<dbReference type="SUPFAM" id="SSF52047">
    <property type="entry name" value="RNI-like"/>
    <property type="match status" value="1"/>
</dbReference>
<reference evidence="1 2" key="1">
    <citation type="submission" date="2014-04" db="EMBL/GenBank/DDBJ databases">
        <authorList>
            <consortium name="DOE Joint Genome Institute"/>
            <person name="Kuo A."/>
            <person name="Girlanda M."/>
            <person name="Perotto S."/>
            <person name="Kohler A."/>
            <person name="Nagy L.G."/>
            <person name="Floudas D."/>
            <person name="Copeland A."/>
            <person name="Barry K.W."/>
            <person name="Cichocki N."/>
            <person name="Veneault-Fourrey C."/>
            <person name="LaButti K."/>
            <person name="Lindquist E.A."/>
            <person name="Lipzen A."/>
            <person name="Lundell T."/>
            <person name="Morin E."/>
            <person name="Murat C."/>
            <person name="Sun H."/>
            <person name="Tunlid A."/>
            <person name="Henrissat B."/>
            <person name="Grigoriev I.V."/>
            <person name="Hibbett D.S."/>
            <person name="Martin F."/>
            <person name="Nordberg H.P."/>
            <person name="Cantor M.N."/>
            <person name="Hua S.X."/>
        </authorList>
    </citation>
    <scope>NUCLEOTIDE SEQUENCE [LARGE SCALE GENOMIC DNA]</scope>
    <source>
        <strain evidence="1 2">MUT 4182</strain>
    </source>
</reference>
<gene>
    <name evidence="1" type="ORF">M407DRAFT_18651</name>
</gene>
<name>A0A0C3QT90_9AGAM</name>
<dbReference type="HOGENOM" id="CLU_021164_5_1_1"/>